<protein>
    <submittedName>
        <fullName evidence="3">Uncharacterized protein</fullName>
    </submittedName>
</protein>
<name>A0A1Q9EKX1_SYMMI</name>
<gene>
    <name evidence="3" type="ORF">AK812_SmicGene8413</name>
</gene>
<keyword evidence="2" id="KW-0472">Membrane</keyword>
<feature type="region of interest" description="Disordered" evidence="1">
    <location>
        <begin position="236"/>
        <end position="265"/>
    </location>
</feature>
<dbReference type="OrthoDB" id="427124at2759"/>
<dbReference type="EMBL" id="LSRX01000124">
    <property type="protein sequence ID" value="OLQ08086.1"/>
    <property type="molecule type" value="Genomic_DNA"/>
</dbReference>
<keyword evidence="2" id="KW-0812">Transmembrane</keyword>
<dbReference type="InterPro" id="IPR010699">
    <property type="entry name" value="DUF1275"/>
</dbReference>
<evidence type="ECO:0000313" key="3">
    <source>
        <dbReference type="EMBL" id="OLQ08086.1"/>
    </source>
</evidence>
<accession>A0A1Q9EKX1</accession>
<dbReference type="PANTHER" id="PTHR37314">
    <property type="entry name" value="SLR0142 PROTEIN"/>
    <property type="match status" value="1"/>
</dbReference>
<feature type="compositionally biased region" description="Basic residues" evidence="1">
    <location>
        <begin position="243"/>
        <end position="252"/>
    </location>
</feature>
<feature type="transmembrane region" description="Helical" evidence="2">
    <location>
        <begin position="53"/>
        <end position="71"/>
    </location>
</feature>
<evidence type="ECO:0000256" key="2">
    <source>
        <dbReference type="SAM" id="Phobius"/>
    </source>
</evidence>
<dbReference type="AlphaFoldDB" id="A0A1Q9EKX1"/>
<dbReference type="Proteomes" id="UP000186817">
    <property type="component" value="Unassembled WGS sequence"/>
</dbReference>
<feature type="transmembrane region" description="Helical" evidence="2">
    <location>
        <begin position="179"/>
        <end position="198"/>
    </location>
</feature>
<keyword evidence="2" id="KW-1133">Transmembrane helix</keyword>
<keyword evidence="4" id="KW-1185">Reference proteome</keyword>
<dbReference type="PANTHER" id="PTHR37314:SF4">
    <property type="entry name" value="UPF0700 TRANSMEMBRANE PROTEIN YOAK"/>
    <property type="match status" value="1"/>
</dbReference>
<feature type="transmembrane region" description="Helical" evidence="2">
    <location>
        <begin position="20"/>
        <end position="41"/>
    </location>
</feature>
<proteinExistence type="predicted"/>
<evidence type="ECO:0000313" key="4">
    <source>
        <dbReference type="Proteomes" id="UP000186817"/>
    </source>
</evidence>
<evidence type="ECO:0000256" key="1">
    <source>
        <dbReference type="SAM" id="MobiDB-lite"/>
    </source>
</evidence>
<dbReference type="Pfam" id="PF06912">
    <property type="entry name" value="DUF1275"/>
    <property type="match status" value="1"/>
</dbReference>
<sequence>MFASPPEVALHSVAEQTQDATHVLLLVVFFILGSVFSGCFIRRSAVKMADMGYGIAMTSSSFLLVLAMLLYHSSQELSAYILSLACGLQNGIMSSYSGSAIRTTHMTGIATDIGLITGRHLMSFFQKRCFRRCRCCEHRKVADEEAGDERKLMLLVLLLFSFLAGVAAGSALATVAQELSLLVPAIVSFIAGIAYMIWQHNRAELIEAGARPGFANRSAAEVRRCCRDGASEASRLAESAKRARDRGRRSRRPLNPGSPGFLDSLPSRLLATTELFTGRLAHGSSCANLDHMSQPRRFVDEDLRKRCCCVLSTSQVVDFGSEANVSAIAAKGAEDLRIGFLRSGTVRSGGSEIGCRVRTTIAASVLILRRNVEFRHAVEQLRKEVAKTAAERVQVALDDVPGMDLAGPYPKC</sequence>
<organism evidence="3 4">
    <name type="scientific">Symbiodinium microadriaticum</name>
    <name type="common">Dinoflagellate</name>
    <name type="synonym">Zooxanthella microadriatica</name>
    <dbReference type="NCBI Taxonomy" id="2951"/>
    <lineage>
        <taxon>Eukaryota</taxon>
        <taxon>Sar</taxon>
        <taxon>Alveolata</taxon>
        <taxon>Dinophyceae</taxon>
        <taxon>Suessiales</taxon>
        <taxon>Symbiodiniaceae</taxon>
        <taxon>Symbiodinium</taxon>
    </lineage>
</organism>
<feature type="transmembrane region" description="Helical" evidence="2">
    <location>
        <begin position="152"/>
        <end position="173"/>
    </location>
</feature>
<comment type="caution">
    <text evidence="3">The sequence shown here is derived from an EMBL/GenBank/DDBJ whole genome shotgun (WGS) entry which is preliminary data.</text>
</comment>
<reference evidence="3 4" key="1">
    <citation type="submission" date="2016-02" db="EMBL/GenBank/DDBJ databases">
        <title>Genome analysis of coral dinoflagellate symbionts highlights evolutionary adaptations to a symbiotic lifestyle.</title>
        <authorList>
            <person name="Aranda M."/>
            <person name="Li Y."/>
            <person name="Liew Y.J."/>
            <person name="Baumgarten S."/>
            <person name="Simakov O."/>
            <person name="Wilson M."/>
            <person name="Piel J."/>
            <person name="Ashoor H."/>
            <person name="Bougouffa S."/>
            <person name="Bajic V.B."/>
            <person name="Ryu T."/>
            <person name="Ravasi T."/>
            <person name="Bayer T."/>
            <person name="Micklem G."/>
            <person name="Kim H."/>
            <person name="Bhak J."/>
            <person name="Lajeunesse T.C."/>
            <person name="Voolstra C.R."/>
        </authorList>
    </citation>
    <scope>NUCLEOTIDE SEQUENCE [LARGE SCALE GENOMIC DNA]</scope>
    <source>
        <strain evidence="3 4">CCMP2467</strain>
    </source>
</reference>